<name>A0A392TVG6_9FABA</name>
<reference evidence="1 2" key="1">
    <citation type="journal article" date="2018" name="Front. Plant Sci.">
        <title>Red Clover (Trifolium pratense) and Zigzag Clover (T. medium) - A Picture of Genomic Similarities and Differences.</title>
        <authorList>
            <person name="Dluhosova J."/>
            <person name="Istvanek J."/>
            <person name="Nedelnik J."/>
            <person name="Repkova J."/>
        </authorList>
    </citation>
    <scope>NUCLEOTIDE SEQUENCE [LARGE SCALE GENOMIC DNA]</scope>
    <source>
        <strain evidence="2">cv. 10/8</strain>
        <tissue evidence="1">Leaf</tissue>
    </source>
</reference>
<dbReference type="Proteomes" id="UP000265520">
    <property type="component" value="Unassembled WGS sequence"/>
</dbReference>
<protein>
    <submittedName>
        <fullName evidence="1">Uncharacterized protein</fullName>
    </submittedName>
</protein>
<dbReference type="AlphaFoldDB" id="A0A392TVG6"/>
<proteinExistence type="predicted"/>
<sequence>MNVELNTHKEVLNLTKHDAARWERGFTELDYLSNLTMDQLPRRLKIAETELPFFNAPDGVKSFMEYCRKTLRDYREKL</sequence>
<keyword evidence="2" id="KW-1185">Reference proteome</keyword>
<feature type="non-terminal residue" evidence="1">
    <location>
        <position position="78"/>
    </location>
</feature>
<comment type="caution">
    <text evidence="1">The sequence shown here is derived from an EMBL/GenBank/DDBJ whole genome shotgun (WGS) entry which is preliminary data.</text>
</comment>
<accession>A0A392TVG6</accession>
<dbReference type="EMBL" id="LXQA010666372">
    <property type="protein sequence ID" value="MCI64939.1"/>
    <property type="molecule type" value="Genomic_DNA"/>
</dbReference>
<evidence type="ECO:0000313" key="1">
    <source>
        <dbReference type="EMBL" id="MCI64939.1"/>
    </source>
</evidence>
<evidence type="ECO:0000313" key="2">
    <source>
        <dbReference type="Proteomes" id="UP000265520"/>
    </source>
</evidence>
<organism evidence="1 2">
    <name type="scientific">Trifolium medium</name>
    <dbReference type="NCBI Taxonomy" id="97028"/>
    <lineage>
        <taxon>Eukaryota</taxon>
        <taxon>Viridiplantae</taxon>
        <taxon>Streptophyta</taxon>
        <taxon>Embryophyta</taxon>
        <taxon>Tracheophyta</taxon>
        <taxon>Spermatophyta</taxon>
        <taxon>Magnoliopsida</taxon>
        <taxon>eudicotyledons</taxon>
        <taxon>Gunneridae</taxon>
        <taxon>Pentapetalae</taxon>
        <taxon>rosids</taxon>
        <taxon>fabids</taxon>
        <taxon>Fabales</taxon>
        <taxon>Fabaceae</taxon>
        <taxon>Papilionoideae</taxon>
        <taxon>50 kb inversion clade</taxon>
        <taxon>NPAAA clade</taxon>
        <taxon>Hologalegina</taxon>
        <taxon>IRL clade</taxon>
        <taxon>Trifolieae</taxon>
        <taxon>Trifolium</taxon>
    </lineage>
</organism>